<dbReference type="Proteomes" id="UP000299130">
    <property type="component" value="Segment"/>
</dbReference>
<dbReference type="EMBL" id="MK728541">
    <property type="protein sequence ID" value="QCO71649.1"/>
    <property type="molecule type" value="Genomic_DNA"/>
</dbReference>
<reference evidence="1 2" key="1">
    <citation type="submission" date="2019-03" db="EMBL/GenBank/DDBJ databases">
        <title>Comparative analysis and characterization of phage CEC_Kaz_2018 infecting multidrug resistant Escherichia coli isolated from chicken.</title>
        <authorList>
            <person name="Bogoyavlenskiy A."/>
            <person name="Alexyuk M."/>
            <person name="Alexyuk P."/>
            <person name="Moldakhanov Y."/>
            <person name="Turmagambetova A."/>
            <person name="Berezin V."/>
        </authorList>
    </citation>
    <scope>NUCLEOTIDE SEQUENCE [LARGE SCALE GENOMIC DNA]</scope>
</reference>
<sequence>MVLGEYPQVCIVVETCVYVYPKNKSATLCQFYTKTIDETEETEQ</sequence>
<dbReference type="GeneID" id="79675025"/>
<protein>
    <submittedName>
        <fullName evidence="1">Uncharacterized protein</fullName>
    </submittedName>
</protein>
<dbReference type="RefSeq" id="YP_010741481.1">
    <property type="nucleotide sequence ID" value="NC_073070.1"/>
</dbReference>
<accession>A0A4P8EXR0</accession>
<evidence type="ECO:0000313" key="2">
    <source>
        <dbReference type="Proteomes" id="UP000299130"/>
    </source>
</evidence>
<proteinExistence type="predicted"/>
<evidence type="ECO:0000313" key="1">
    <source>
        <dbReference type="EMBL" id="QCO71649.1"/>
    </source>
</evidence>
<name>A0A4P8EXR0_9CAUD</name>
<dbReference type="KEGG" id="vg:79675025"/>
<keyword evidence="2" id="KW-1185">Reference proteome</keyword>
<organism evidence="1 2">
    <name type="scientific">Escherichia phage CEC_Kaz_2018</name>
    <dbReference type="NCBI Taxonomy" id="2565596"/>
    <lineage>
        <taxon>Viruses</taxon>
        <taxon>Duplodnaviria</taxon>
        <taxon>Heunggongvirae</taxon>
        <taxon>Uroviricota</taxon>
        <taxon>Caudoviricetes</taxon>
        <taxon>Dhillonvirus</taxon>
        <taxon>Dhillonvirus CECKaz2018</taxon>
    </lineage>
</organism>